<reference evidence="1 2" key="1">
    <citation type="submission" date="2019-04" db="EMBL/GenBank/DDBJ databases">
        <title>Pedobacter sp. RP-1-16 sp. nov., isolated from Arctic soil.</title>
        <authorList>
            <person name="Dahal R.H."/>
            <person name="Kim D.-U."/>
        </authorList>
    </citation>
    <scope>NUCLEOTIDE SEQUENCE [LARGE SCALE GENOMIC DNA]</scope>
    <source>
        <strain evidence="1 2">RP-1-16</strain>
    </source>
</reference>
<evidence type="ECO:0000313" key="1">
    <source>
        <dbReference type="EMBL" id="TKC62374.1"/>
    </source>
</evidence>
<name>A0A4U1GF80_9SPHI</name>
<sequence length="837" mass="91773">MLPALLLVFTTYCSQAAEIVRLTKDNLRILPKGKEVDAMIGDWVLKNDKVVAVIANASHDREANQMVSSIQGAVIDFTTLSANNDQLTVYYPQGARVDVQSADTIIVLEANGKEIRLKAVKYATEKEPFTAETTYSLADGDAFLKVKTVYKNTSSAEIKIPVYDFIRCDNLLDELTPSGHGNLAFINNKWYNAAYGISSPDRNMFTSVKKGKRNLITLGHRVYYDGLTAQPEEPVSLLPGKEIVISRNFLTGETIADLQFQQIKSGMRKDLSQTDVLVMDTRKKNLAGVFVDVRNDKGEIITSAITNAKGLATVLAPDGNYNILISKPGHNDLSEKLEIKSASQKRTFLLKPETRIAFTVKDGEGNFIPVKLEFKGINGTKDPDLGPATRSNGLLHLYYSNSSDFSVPVPEGEYQIVVSHGPEYNIQILKCAAVPGELKNLTVTLKRAFSTPGYIIGDLHNHTTGSGDSNAGIKDRVINMAASGVEFAPATEHNRISTYTNVIKDLNLQKFIASSTGIELSGRPGPGSINHQIGFPLRLQPELRGYGAPKTDKDPYVQMKRLYDYDGGKFKLMQQNHPVISLLYFDKNADGVADKGFGTEKFTDVMEIRESMLDLPEAVNGGNVNTRSFQWLQMLNLGYRILGVANSDGHAVGNASGSIFNYIMTKKDRPELIDSIEMAMQVKKGHVVMSNSPFMTVSINGALPGEDVKVQGGKVNVMVKVLAADWCKINTVQVLVNGKAEPALKFDRTKNPSFFTSSPEVFNRTIPVTLTKDAHIIVMAYGDKEDIAIVLGKKHSMPIALSNPIFVDIDGNGFVPNKDMLGHTLPAPKSNDHSESE</sequence>
<comment type="caution">
    <text evidence="1">The sequence shown here is derived from an EMBL/GenBank/DDBJ whole genome shotgun (WGS) entry which is preliminary data.</text>
</comment>
<keyword evidence="1" id="KW-0121">Carboxypeptidase</keyword>
<accession>A0A4U1GF80</accession>
<dbReference type="EMBL" id="SWDX01000003">
    <property type="protein sequence ID" value="TKC62374.1"/>
    <property type="molecule type" value="Genomic_DNA"/>
</dbReference>
<protein>
    <submittedName>
        <fullName evidence="1">Carboxypeptidase regulatory-like domain-containing protein</fullName>
    </submittedName>
</protein>
<dbReference type="RefSeq" id="WP_136879977.1">
    <property type="nucleotide sequence ID" value="NZ_SWDX01000003.1"/>
</dbReference>
<proteinExistence type="predicted"/>
<dbReference type="GO" id="GO:0004180">
    <property type="term" value="F:carboxypeptidase activity"/>
    <property type="evidence" value="ECO:0007669"/>
    <property type="project" value="UniProtKB-KW"/>
</dbReference>
<dbReference type="Gene3D" id="3.20.20.140">
    <property type="entry name" value="Metal-dependent hydrolases"/>
    <property type="match status" value="1"/>
</dbReference>
<dbReference type="Proteomes" id="UP000309594">
    <property type="component" value="Unassembled WGS sequence"/>
</dbReference>
<dbReference type="InterPro" id="IPR008969">
    <property type="entry name" value="CarboxyPept-like_regulatory"/>
</dbReference>
<keyword evidence="1" id="KW-0645">Protease</keyword>
<keyword evidence="1" id="KW-0378">Hydrolase</keyword>
<gene>
    <name evidence="1" type="ORF">FBD94_09140</name>
</gene>
<organism evidence="1 2">
    <name type="scientific">Pedobacter hiemivivus</name>
    <dbReference type="NCBI Taxonomy" id="2530454"/>
    <lineage>
        <taxon>Bacteria</taxon>
        <taxon>Pseudomonadati</taxon>
        <taxon>Bacteroidota</taxon>
        <taxon>Sphingobacteriia</taxon>
        <taxon>Sphingobacteriales</taxon>
        <taxon>Sphingobacteriaceae</taxon>
        <taxon>Pedobacter</taxon>
    </lineage>
</organism>
<dbReference type="SUPFAM" id="SSF89550">
    <property type="entry name" value="PHP domain-like"/>
    <property type="match status" value="1"/>
</dbReference>
<dbReference type="AlphaFoldDB" id="A0A4U1GF80"/>
<dbReference type="SUPFAM" id="SSF49464">
    <property type="entry name" value="Carboxypeptidase regulatory domain-like"/>
    <property type="match status" value="1"/>
</dbReference>
<dbReference type="InterPro" id="IPR016195">
    <property type="entry name" value="Pol/histidinol_Pase-like"/>
</dbReference>
<dbReference type="NCBIfam" id="NF038032">
    <property type="entry name" value="CehA_McbA_metalo"/>
    <property type="match status" value="1"/>
</dbReference>
<evidence type="ECO:0000313" key="2">
    <source>
        <dbReference type="Proteomes" id="UP000309594"/>
    </source>
</evidence>